<sequence length="370" mass="40503">MRHQKVIKAAAIFIILIAIVVILVYAKPFLVPVTFGALLAMVLLPITKWLQHKGVGHALAIILSMLVLVAFFALVIFFISWQVSDIASNASQLEQQLTSKYQQAQQFIAKKMGVPVEQQQQLLKKQQQSSSGQMGTMITGFLSGLGGFLTNTLLVLVYIFLFTYFRERIKGFIVRLVPKEQEGNAVDTVSSAQKVAQKYLGGLALMVAFLWVMYAIGFTIAGVKNAIFFAIICGLLEIVPFVGNLTGTALTLTMSLVQGGGMNIVIGILVTYGLVQFIQTYILEPLVVGAEVSINPLFTIIGLVAGELVWGIPGMILAIPLMGIAKIVCDHVEPLKPYSYLIGEDKKKGEESGFKKKMKQAGEKIKGWFR</sequence>
<feature type="transmembrane region" description="Helical" evidence="8">
    <location>
        <begin position="199"/>
        <end position="221"/>
    </location>
</feature>
<name>A0A1M5IXU3_9BACT</name>
<dbReference type="PANTHER" id="PTHR21716">
    <property type="entry name" value="TRANSMEMBRANE PROTEIN"/>
    <property type="match status" value="1"/>
</dbReference>
<evidence type="ECO:0000256" key="1">
    <source>
        <dbReference type="ARBA" id="ARBA00004651"/>
    </source>
</evidence>
<evidence type="ECO:0000256" key="5">
    <source>
        <dbReference type="ARBA" id="ARBA00022692"/>
    </source>
</evidence>
<feature type="transmembrane region" description="Helical" evidence="8">
    <location>
        <begin position="264"/>
        <end position="282"/>
    </location>
</feature>
<keyword evidence="5 8" id="KW-0812">Transmembrane</keyword>
<evidence type="ECO:0000256" key="6">
    <source>
        <dbReference type="ARBA" id="ARBA00022989"/>
    </source>
</evidence>
<feature type="transmembrane region" description="Helical" evidence="8">
    <location>
        <begin position="227"/>
        <end position="252"/>
    </location>
</feature>
<feature type="transmembrane region" description="Helical" evidence="8">
    <location>
        <begin position="141"/>
        <end position="165"/>
    </location>
</feature>
<comment type="subcellular location">
    <subcellularLocation>
        <location evidence="1">Cell membrane</location>
        <topology evidence="1">Multi-pass membrane protein</topology>
    </subcellularLocation>
</comment>
<keyword evidence="10" id="KW-1185">Reference proteome</keyword>
<feature type="transmembrane region" description="Helical" evidence="8">
    <location>
        <begin position="294"/>
        <end position="318"/>
    </location>
</feature>
<evidence type="ECO:0000256" key="2">
    <source>
        <dbReference type="ARBA" id="ARBA00009773"/>
    </source>
</evidence>
<feature type="transmembrane region" description="Helical" evidence="8">
    <location>
        <begin position="7"/>
        <end position="23"/>
    </location>
</feature>
<dbReference type="AlphaFoldDB" id="A0A1M5IXU3"/>
<dbReference type="Proteomes" id="UP000184368">
    <property type="component" value="Unassembled WGS sequence"/>
</dbReference>
<evidence type="ECO:0000256" key="8">
    <source>
        <dbReference type="SAM" id="Phobius"/>
    </source>
</evidence>
<protein>
    <submittedName>
        <fullName evidence="9">Predicted PurR-regulated permease PerM</fullName>
    </submittedName>
</protein>
<feature type="transmembrane region" description="Helical" evidence="8">
    <location>
        <begin position="29"/>
        <end position="46"/>
    </location>
</feature>
<dbReference type="PANTHER" id="PTHR21716:SF53">
    <property type="entry name" value="PERMEASE PERM-RELATED"/>
    <property type="match status" value="1"/>
</dbReference>
<dbReference type="Pfam" id="PF01594">
    <property type="entry name" value="AI-2E_transport"/>
    <property type="match status" value="1"/>
</dbReference>
<dbReference type="GO" id="GO:0005886">
    <property type="term" value="C:plasma membrane"/>
    <property type="evidence" value="ECO:0007669"/>
    <property type="project" value="UniProtKB-SubCell"/>
</dbReference>
<keyword evidence="3" id="KW-0813">Transport</keyword>
<evidence type="ECO:0000313" key="9">
    <source>
        <dbReference type="EMBL" id="SHG33142.1"/>
    </source>
</evidence>
<keyword evidence="4" id="KW-1003">Cell membrane</keyword>
<dbReference type="InterPro" id="IPR002549">
    <property type="entry name" value="AI-2E-like"/>
</dbReference>
<evidence type="ECO:0000256" key="4">
    <source>
        <dbReference type="ARBA" id="ARBA00022475"/>
    </source>
</evidence>
<keyword evidence="6 8" id="KW-1133">Transmembrane helix</keyword>
<dbReference type="STRING" id="1302690.BUE76_05515"/>
<comment type="similarity">
    <text evidence="2">Belongs to the autoinducer-2 exporter (AI-2E) (TC 2.A.86) family.</text>
</comment>
<dbReference type="OrthoDB" id="9793390at2"/>
<accession>A0A1M5IXU3</accession>
<reference evidence="9 10" key="1">
    <citation type="submission" date="2016-11" db="EMBL/GenBank/DDBJ databases">
        <authorList>
            <person name="Jaros S."/>
            <person name="Januszkiewicz K."/>
            <person name="Wedrychowicz H."/>
        </authorList>
    </citation>
    <scope>NUCLEOTIDE SEQUENCE [LARGE SCALE GENOMIC DNA]</scope>
    <source>
        <strain evidence="9 10">DSM 26897</strain>
    </source>
</reference>
<proteinExistence type="inferred from homology"/>
<dbReference type="RefSeq" id="WP_073048517.1">
    <property type="nucleotide sequence ID" value="NZ_FQUO01000026.1"/>
</dbReference>
<organism evidence="9 10">
    <name type="scientific">Cnuella takakiae</name>
    <dbReference type="NCBI Taxonomy" id="1302690"/>
    <lineage>
        <taxon>Bacteria</taxon>
        <taxon>Pseudomonadati</taxon>
        <taxon>Bacteroidota</taxon>
        <taxon>Chitinophagia</taxon>
        <taxon>Chitinophagales</taxon>
        <taxon>Chitinophagaceae</taxon>
        <taxon>Cnuella</taxon>
    </lineage>
</organism>
<evidence type="ECO:0000313" key="10">
    <source>
        <dbReference type="Proteomes" id="UP000184368"/>
    </source>
</evidence>
<evidence type="ECO:0000256" key="7">
    <source>
        <dbReference type="ARBA" id="ARBA00023136"/>
    </source>
</evidence>
<feature type="transmembrane region" description="Helical" evidence="8">
    <location>
        <begin position="58"/>
        <end position="81"/>
    </location>
</feature>
<evidence type="ECO:0000256" key="3">
    <source>
        <dbReference type="ARBA" id="ARBA00022448"/>
    </source>
</evidence>
<keyword evidence="7 8" id="KW-0472">Membrane</keyword>
<gene>
    <name evidence="9" type="ORF">SAMN05444008_12630</name>
</gene>
<dbReference type="EMBL" id="FQUO01000026">
    <property type="protein sequence ID" value="SHG33142.1"/>
    <property type="molecule type" value="Genomic_DNA"/>
</dbReference>